<dbReference type="EMBL" id="CADCTV010000117">
    <property type="protein sequence ID" value="CAA9301433.1"/>
    <property type="molecule type" value="Genomic_DNA"/>
</dbReference>
<feature type="non-terminal residue" evidence="1">
    <location>
        <position position="53"/>
    </location>
</feature>
<organism evidence="1">
    <name type="scientific">uncultured Gemmatimonadota bacterium</name>
    <dbReference type="NCBI Taxonomy" id="203437"/>
    <lineage>
        <taxon>Bacteria</taxon>
        <taxon>Pseudomonadati</taxon>
        <taxon>Gemmatimonadota</taxon>
        <taxon>environmental samples</taxon>
    </lineage>
</organism>
<evidence type="ECO:0000313" key="1">
    <source>
        <dbReference type="EMBL" id="CAA9301433.1"/>
    </source>
</evidence>
<dbReference type="AlphaFoldDB" id="A0A6J4KBJ2"/>
<gene>
    <name evidence="1" type="ORF">AVDCRST_MAG89-495</name>
</gene>
<proteinExistence type="predicted"/>
<reference evidence="1" key="1">
    <citation type="submission" date="2020-02" db="EMBL/GenBank/DDBJ databases">
        <authorList>
            <person name="Meier V. D."/>
        </authorList>
    </citation>
    <scope>NUCLEOTIDE SEQUENCE</scope>
    <source>
        <strain evidence="1">AVDCRST_MAG89</strain>
    </source>
</reference>
<accession>A0A6J4KBJ2</accession>
<sequence length="53" mass="5031">AAAGAVVAGADGAEAGLAVCTGAQAPRTSARIPKSGNGFFTGNAQFGRSSFGM</sequence>
<name>A0A6J4KBJ2_9BACT</name>
<feature type="non-terminal residue" evidence="1">
    <location>
        <position position="1"/>
    </location>
</feature>
<protein>
    <submittedName>
        <fullName evidence="1">Uncharacterized protein</fullName>
    </submittedName>
</protein>